<keyword evidence="2" id="KW-1133">Transmembrane helix</keyword>
<keyword evidence="6" id="KW-1185">Reference proteome</keyword>
<feature type="region of interest" description="Disordered" evidence="3">
    <location>
        <begin position="292"/>
        <end position="377"/>
    </location>
</feature>
<feature type="compositionally biased region" description="Low complexity" evidence="3">
    <location>
        <begin position="292"/>
        <end position="309"/>
    </location>
</feature>
<feature type="domain" description="Lunapark zinc ribbon" evidence="4">
    <location>
        <begin position="239"/>
        <end position="290"/>
    </location>
</feature>
<keyword evidence="2" id="KW-0862">Zinc</keyword>
<keyword evidence="2" id="KW-0256">Endoplasmic reticulum</keyword>
<dbReference type="Proteomes" id="UP000835052">
    <property type="component" value="Unassembled WGS sequence"/>
</dbReference>
<evidence type="ECO:0000313" key="6">
    <source>
        <dbReference type="Proteomes" id="UP000835052"/>
    </source>
</evidence>
<comment type="function">
    <text evidence="2">Plays a role in determining ER morphology.</text>
</comment>
<evidence type="ECO:0000256" key="3">
    <source>
        <dbReference type="SAM" id="MobiDB-lite"/>
    </source>
</evidence>
<organism evidence="5 6">
    <name type="scientific">Caenorhabditis auriculariae</name>
    <dbReference type="NCBI Taxonomy" id="2777116"/>
    <lineage>
        <taxon>Eukaryota</taxon>
        <taxon>Metazoa</taxon>
        <taxon>Ecdysozoa</taxon>
        <taxon>Nematoda</taxon>
        <taxon>Chromadorea</taxon>
        <taxon>Rhabditida</taxon>
        <taxon>Rhabditina</taxon>
        <taxon>Rhabditomorpha</taxon>
        <taxon>Rhabditoidea</taxon>
        <taxon>Rhabditidae</taxon>
        <taxon>Peloderinae</taxon>
        <taxon>Caenorhabditis</taxon>
    </lineage>
</organism>
<proteinExistence type="inferred from homology"/>
<dbReference type="GO" id="GO:0071788">
    <property type="term" value="P:endoplasmic reticulum tubular network maintenance"/>
    <property type="evidence" value="ECO:0007669"/>
    <property type="project" value="UniProtKB-UniRule"/>
</dbReference>
<keyword evidence="2" id="KW-0472">Membrane</keyword>
<feature type="compositionally biased region" description="Polar residues" evidence="3">
    <location>
        <begin position="320"/>
        <end position="329"/>
    </location>
</feature>
<evidence type="ECO:0000259" key="4">
    <source>
        <dbReference type="Pfam" id="PF10058"/>
    </source>
</evidence>
<comment type="similarity">
    <text evidence="1 2">Belongs to the lunapark family.</text>
</comment>
<dbReference type="PANTHER" id="PTHR22166">
    <property type="entry name" value="ENDOPLASMIC RETICULUM JUNCTION FORMATION PROTEIN LUNAPARK"/>
    <property type="match status" value="1"/>
</dbReference>
<feature type="transmembrane region" description="Helical" evidence="2">
    <location>
        <begin position="41"/>
        <end position="62"/>
    </location>
</feature>
<feature type="compositionally biased region" description="Polar residues" evidence="3">
    <location>
        <begin position="198"/>
        <end position="210"/>
    </location>
</feature>
<keyword evidence="2" id="KW-0812">Transmembrane</keyword>
<feature type="compositionally biased region" description="Basic and acidic residues" evidence="3">
    <location>
        <begin position="330"/>
        <end position="362"/>
    </location>
</feature>
<dbReference type="GO" id="GO:0098826">
    <property type="term" value="C:endoplasmic reticulum tubular network membrane"/>
    <property type="evidence" value="ECO:0007669"/>
    <property type="project" value="UniProtKB-UniRule"/>
</dbReference>
<dbReference type="GO" id="GO:1903373">
    <property type="term" value="P:positive regulation of endoplasmic reticulum tubular network organization"/>
    <property type="evidence" value="ECO:0007669"/>
    <property type="project" value="UniProtKB-UniRule"/>
</dbReference>
<dbReference type="EMBL" id="CAJGYM010000002">
    <property type="protein sequence ID" value="CAD6185072.1"/>
    <property type="molecule type" value="Genomic_DNA"/>
</dbReference>
<dbReference type="PANTHER" id="PTHR22166:SF12">
    <property type="entry name" value="ENDOPLASMIC RETICULUM JUNCTION FORMATION PROTEIN LUNAPARK"/>
    <property type="match status" value="1"/>
</dbReference>
<keyword evidence="2" id="KW-0863">Zinc-finger</keyword>
<name>A0A8S1GQI9_9PELO</name>
<sequence>MGSWFSKKTAPSTELQQICTEIHYHKEHIASLDQRRSSLMFGYALFIFILGTIFSAHSWIAYDHPTNLFVIGAATFATIAIIAFGIYVIRSFFRWRSSVATQRLENARTRKEEVLERVRDTMPFREAQTILERYTDETKSIVVAPTPYRDGSMAPPPVLLNRVIHEKPVRLTPGPTRIIQPKPFVPPVTKLETPKPDVSTSKPVAQTQNTPVARPRPVIKPILQQARPVDPSKQVPQGVFDRLIDFFTTDGPENKIALLCQRCGAHNGMIFEGEYKRGQQWMCLYCRAMNRTSSAPSSETSTPKATAASVRRRPDHSKDSSASNKSNGTPEEKNVEKPSVETTSENKLEDEGFEKIDNVEGEKETEEDKDQEKIEND</sequence>
<dbReference type="InterPro" id="IPR040115">
    <property type="entry name" value="Lnp"/>
</dbReference>
<dbReference type="AlphaFoldDB" id="A0A8S1GQI9"/>
<evidence type="ECO:0000313" key="5">
    <source>
        <dbReference type="EMBL" id="CAD6185072.1"/>
    </source>
</evidence>
<evidence type="ECO:0000256" key="2">
    <source>
        <dbReference type="RuleBase" id="RU367073"/>
    </source>
</evidence>
<comment type="subcellular location">
    <subcellularLocation>
        <location evidence="2">Endoplasmic reticulum membrane</location>
        <topology evidence="2">Multi-pass membrane protein</topology>
    </subcellularLocation>
</comment>
<keyword evidence="2" id="KW-0479">Metal-binding</keyword>
<dbReference type="InterPro" id="IPR019273">
    <property type="entry name" value="Lunapark_Znf"/>
</dbReference>
<reference evidence="5" key="1">
    <citation type="submission" date="2020-10" db="EMBL/GenBank/DDBJ databases">
        <authorList>
            <person name="Kikuchi T."/>
        </authorList>
    </citation>
    <scope>NUCLEOTIDE SEQUENCE</scope>
    <source>
        <strain evidence="5">NKZ352</strain>
    </source>
</reference>
<gene>
    <name evidence="5" type="ORF">CAUJ_LOCUS991</name>
</gene>
<evidence type="ECO:0000256" key="1">
    <source>
        <dbReference type="ARBA" id="ARBA00009940"/>
    </source>
</evidence>
<dbReference type="GO" id="GO:0008270">
    <property type="term" value="F:zinc ion binding"/>
    <property type="evidence" value="ECO:0007669"/>
    <property type="project" value="UniProtKB-KW"/>
</dbReference>
<dbReference type="Pfam" id="PF10058">
    <property type="entry name" value="Zn_ribbon_10"/>
    <property type="match status" value="1"/>
</dbReference>
<feature type="region of interest" description="Disordered" evidence="3">
    <location>
        <begin position="175"/>
        <end position="210"/>
    </location>
</feature>
<feature type="transmembrane region" description="Helical" evidence="2">
    <location>
        <begin position="68"/>
        <end position="89"/>
    </location>
</feature>
<comment type="domain">
    <text evidence="2">The C4-type zinc finger motif is necessary both for its ER three-way tubular junction localization and formation.</text>
</comment>
<dbReference type="OrthoDB" id="3169036at2759"/>
<accession>A0A8S1GQI9</accession>
<comment type="caution">
    <text evidence="5">The sequence shown here is derived from an EMBL/GenBank/DDBJ whole genome shotgun (WGS) entry which is preliminary data.</text>
</comment>
<protein>
    <recommendedName>
        <fullName evidence="2">Endoplasmic reticulum junction formation protein lunapark</fullName>
    </recommendedName>
</protein>